<accession>A0A183ERS6</accession>
<dbReference type="WBParaSite" id="GPUH_0002369701-mRNA-1">
    <property type="protein sequence ID" value="GPUH_0002369701-mRNA-1"/>
    <property type="gene ID" value="GPUH_0002369701"/>
</dbReference>
<name>A0A183ERS6_9BILA</name>
<protein>
    <submittedName>
        <fullName evidence="1">Early growth response protein 1</fullName>
    </submittedName>
</protein>
<organism evidence="1">
    <name type="scientific">Gongylonema pulchrum</name>
    <dbReference type="NCBI Taxonomy" id="637853"/>
    <lineage>
        <taxon>Eukaryota</taxon>
        <taxon>Metazoa</taxon>
        <taxon>Ecdysozoa</taxon>
        <taxon>Nematoda</taxon>
        <taxon>Chromadorea</taxon>
        <taxon>Rhabditida</taxon>
        <taxon>Spirurina</taxon>
        <taxon>Spiruromorpha</taxon>
        <taxon>Spiruroidea</taxon>
        <taxon>Gongylonematidae</taxon>
        <taxon>Gongylonema</taxon>
    </lineage>
</organism>
<proteinExistence type="predicted"/>
<reference evidence="1" key="1">
    <citation type="submission" date="2016-06" db="UniProtKB">
        <authorList>
            <consortium name="WormBaseParasite"/>
        </authorList>
    </citation>
    <scope>IDENTIFICATION</scope>
</reference>
<sequence length="137" mass="14700">LNGLQNDLKDQKATITFKGSISAFGTQSASSPGLSATMFQFSPLVEHFLQTITKTQPTNANLPLVVLDSSSSAPISINDNSDSYKVFPESNTIKNVTVLQSSNSQQQQPSTSHASISPYAIQPILTEHLQQVGEFSS</sequence>
<dbReference type="AlphaFoldDB" id="A0A183ERS6"/>
<evidence type="ECO:0000313" key="1">
    <source>
        <dbReference type="WBParaSite" id="GPUH_0002369701-mRNA-1"/>
    </source>
</evidence>